<dbReference type="SMART" id="SM00382">
    <property type="entry name" value="AAA"/>
    <property type="match status" value="1"/>
</dbReference>
<dbReference type="InterPro" id="IPR027417">
    <property type="entry name" value="P-loop_NTPase"/>
</dbReference>
<feature type="compositionally biased region" description="Basic and acidic residues" evidence="15">
    <location>
        <begin position="1"/>
        <end position="26"/>
    </location>
</feature>
<evidence type="ECO:0000256" key="13">
    <source>
        <dbReference type="PROSITE-ProRule" id="PRU01122"/>
    </source>
</evidence>
<evidence type="ECO:0000256" key="9">
    <source>
        <dbReference type="HAMAP-Rule" id="MF_01973"/>
    </source>
</evidence>
<dbReference type="GO" id="GO:0034605">
    <property type="term" value="P:cellular response to heat"/>
    <property type="evidence" value="ECO:0007669"/>
    <property type="project" value="UniProtKB-UniRule"/>
</dbReference>
<dbReference type="Gene3D" id="3.30.230.10">
    <property type="match status" value="1"/>
</dbReference>
<feature type="domain" description="Lon N-terminal" evidence="17">
    <location>
        <begin position="30"/>
        <end position="223"/>
    </location>
</feature>
<evidence type="ECO:0000256" key="4">
    <source>
        <dbReference type="ARBA" id="ARBA00022741"/>
    </source>
</evidence>
<dbReference type="Gene3D" id="3.40.50.300">
    <property type="entry name" value="P-loop containing nucleotide triphosphate hydrolases"/>
    <property type="match status" value="1"/>
</dbReference>
<evidence type="ECO:0000256" key="11">
    <source>
        <dbReference type="PIRSR" id="PIRSR001174-1"/>
    </source>
</evidence>
<dbReference type="PROSITE" id="PS51787">
    <property type="entry name" value="LON_N"/>
    <property type="match status" value="1"/>
</dbReference>
<keyword evidence="7 9" id="KW-0067">ATP-binding</keyword>
<dbReference type="InterPro" id="IPR014721">
    <property type="entry name" value="Ribsml_uS5_D2-typ_fold_subgr"/>
</dbReference>
<dbReference type="FunFam" id="1.20.5.5270:FF:000002">
    <property type="entry name" value="Lon protease homolog"/>
    <property type="match status" value="1"/>
</dbReference>
<reference evidence="18" key="1">
    <citation type="submission" date="2022-06" db="EMBL/GenBank/DDBJ databases">
        <title>CFH 74404 Thermomicrobiaceae sp.</title>
        <authorList>
            <person name="Ming H."/>
            <person name="Li W.-J."/>
            <person name="Zhao Z."/>
        </authorList>
    </citation>
    <scope>NUCLEOTIDE SEQUENCE</scope>
    <source>
        <strain evidence="18">CFH 74404</strain>
    </source>
</reference>
<evidence type="ECO:0000256" key="3">
    <source>
        <dbReference type="ARBA" id="ARBA00022670"/>
    </source>
</evidence>
<dbReference type="SMART" id="SM00464">
    <property type="entry name" value="LON"/>
    <property type="match status" value="1"/>
</dbReference>
<dbReference type="PIRSF" id="PIRSF001174">
    <property type="entry name" value="Lon_proteas"/>
    <property type="match status" value="1"/>
</dbReference>
<evidence type="ECO:0000313" key="18">
    <source>
        <dbReference type="EMBL" id="MCM8749193.1"/>
    </source>
</evidence>
<evidence type="ECO:0000256" key="2">
    <source>
        <dbReference type="ARBA" id="ARBA00022490"/>
    </source>
</evidence>
<dbReference type="Gene3D" id="2.30.130.40">
    <property type="entry name" value="LON domain-like"/>
    <property type="match status" value="1"/>
</dbReference>
<dbReference type="InterPro" id="IPR027065">
    <property type="entry name" value="Lon_Prtase"/>
</dbReference>
<dbReference type="InterPro" id="IPR003593">
    <property type="entry name" value="AAA+_ATPase"/>
</dbReference>
<organism evidence="18 19">
    <name type="scientific">Thermalbibacter longus</name>
    <dbReference type="NCBI Taxonomy" id="2951981"/>
    <lineage>
        <taxon>Bacteria</taxon>
        <taxon>Pseudomonadati</taxon>
        <taxon>Thermomicrobiota</taxon>
        <taxon>Thermomicrobia</taxon>
        <taxon>Thermomicrobiales</taxon>
        <taxon>Thermomicrobiaceae</taxon>
        <taxon>Thermalbibacter</taxon>
    </lineage>
</organism>
<dbReference type="AlphaFoldDB" id="A0AA42BCW6"/>
<dbReference type="GO" id="GO:0004252">
    <property type="term" value="F:serine-type endopeptidase activity"/>
    <property type="evidence" value="ECO:0007669"/>
    <property type="project" value="UniProtKB-UniRule"/>
</dbReference>
<dbReference type="InterPro" id="IPR008268">
    <property type="entry name" value="Peptidase_S16_AS"/>
</dbReference>
<evidence type="ECO:0000256" key="7">
    <source>
        <dbReference type="ARBA" id="ARBA00022840"/>
    </source>
</evidence>
<dbReference type="InterPro" id="IPR004815">
    <property type="entry name" value="Lon_bac/euk-typ"/>
</dbReference>
<feature type="active site" evidence="9 11">
    <location>
        <position position="707"/>
    </location>
</feature>
<comment type="subcellular location">
    <subcellularLocation>
        <location evidence="1 9 10">Cytoplasm</location>
    </subcellularLocation>
</comment>
<evidence type="ECO:0000256" key="8">
    <source>
        <dbReference type="ARBA" id="ARBA00023016"/>
    </source>
</evidence>
<dbReference type="PRINTS" id="PR00830">
    <property type="entry name" value="ENDOLAPTASE"/>
</dbReference>
<keyword evidence="5 9" id="KW-0378">Hydrolase</keyword>
<dbReference type="Pfam" id="PF00004">
    <property type="entry name" value="AAA"/>
    <property type="match status" value="1"/>
</dbReference>
<dbReference type="SUPFAM" id="SSF88697">
    <property type="entry name" value="PUA domain-like"/>
    <property type="match status" value="1"/>
</dbReference>
<keyword evidence="8 9" id="KW-0346">Stress response</keyword>
<keyword evidence="2 9" id="KW-0963">Cytoplasm</keyword>
<keyword evidence="4 9" id="KW-0547">Nucleotide-binding</keyword>
<evidence type="ECO:0000256" key="10">
    <source>
        <dbReference type="PIRNR" id="PIRNR001174"/>
    </source>
</evidence>
<evidence type="ECO:0000256" key="1">
    <source>
        <dbReference type="ARBA" id="ARBA00004496"/>
    </source>
</evidence>
<dbReference type="InterPro" id="IPR015947">
    <property type="entry name" value="PUA-like_sf"/>
</dbReference>
<evidence type="ECO:0000256" key="15">
    <source>
        <dbReference type="SAM" id="MobiDB-lite"/>
    </source>
</evidence>
<dbReference type="Pfam" id="PF22667">
    <property type="entry name" value="Lon_lid"/>
    <property type="match status" value="1"/>
</dbReference>
<dbReference type="Pfam" id="PF05362">
    <property type="entry name" value="Lon_C"/>
    <property type="match status" value="1"/>
</dbReference>
<feature type="binding site" evidence="9 12">
    <location>
        <begin position="383"/>
        <end position="390"/>
    </location>
    <ligand>
        <name>ATP</name>
        <dbReference type="ChEBI" id="CHEBI:30616"/>
    </ligand>
</feature>
<dbReference type="GO" id="GO:0005524">
    <property type="term" value="F:ATP binding"/>
    <property type="evidence" value="ECO:0007669"/>
    <property type="project" value="UniProtKB-UniRule"/>
</dbReference>
<proteinExistence type="evidence at transcript level"/>
<dbReference type="HAMAP" id="MF_01973">
    <property type="entry name" value="lon_bact"/>
    <property type="match status" value="1"/>
</dbReference>
<dbReference type="PROSITE" id="PS01046">
    <property type="entry name" value="LON_SER"/>
    <property type="match status" value="1"/>
</dbReference>
<dbReference type="Gene3D" id="1.10.8.60">
    <property type="match status" value="1"/>
</dbReference>
<evidence type="ECO:0000256" key="6">
    <source>
        <dbReference type="ARBA" id="ARBA00022825"/>
    </source>
</evidence>
<protein>
    <recommendedName>
        <fullName evidence="9 10">Lon protease</fullName>
        <ecNumber evidence="9 10">3.4.21.53</ecNumber>
    </recommendedName>
    <alternativeName>
        <fullName evidence="9">ATP-dependent protease La</fullName>
    </alternativeName>
</protein>
<dbReference type="EC" id="3.4.21.53" evidence="9 10"/>
<dbReference type="Gene3D" id="1.20.58.1480">
    <property type="match status" value="1"/>
</dbReference>
<evidence type="ECO:0000313" key="19">
    <source>
        <dbReference type="Proteomes" id="UP001165306"/>
    </source>
</evidence>
<accession>A0AA42BCW6</accession>
<dbReference type="GO" id="GO:0004176">
    <property type="term" value="F:ATP-dependent peptidase activity"/>
    <property type="evidence" value="ECO:0007669"/>
    <property type="project" value="UniProtKB-UniRule"/>
</dbReference>
<comment type="function">
    <text evidence="9">ATP-dependent serine protease that mediates the selective degradation of mutant and abnormal proteins as well as certain short-lived regulatory proteins. Required for cellular homeostasis and for survival from DNA damage and developmental changes induced by stress. Degrades polypeptides processively to yield small peptide fragments that are 5 to 10 amino acids long. Binds to DNA in a double-stranded, site-specific manner.</text>
</comment>
<dbReference type="GO" id="GO:0016887">
    <property type="term" value="F:ATP hydrolysis activity"/>
    <property type="evidence" value="ECO:0007669"/>
    <property type="project" value="UniProtKB-UniRule"/>
</dbReference>
<dbReference type="PANTHER" id="PTHR10046">
    <property type="entry name" value="ATP DEPENDENT LON PROTEASE FAMILY MEMBER"/>
    <property type="match status" value="1"/>
</dbReference>
<feature type="domain" description="Lon proteolytic" evidence="16">
    <location>
        <begin position="620"/>
        <end position="801"/>
    </location>
</feature>
<evidence type="ECO:0000256" key="14">
    <source>
        <dbReference type="RuleBase" id="RU000591"/>
    </source>
</evidence>
<dbReference type="Gene3D" id="1.20.5.5270">
    <property type="match status" value="1"/>
</dbReference>
<dbReference type="NCBIfam" id="TIGR00763">
    <property type="entry name" value="lon"/>
    <property type="match status" value="1"/>
</dbReference>
<sequence>MTDELREREQTVEEVSEEPRGEEQSEPRVLPVLPLRNTVVFPMTVVPLAAGQPRSLRLIDDVASGDRLVGLVLQKDPKQEGAGPGETYEVGTIASIHQMMRVPDGTVRLAVQGLRRMRIVEWVAEEPYLRALVEEIPETVEDTVEVKALMRNALELFQRLVSLVSNLPEELVTAALNIDDPLHLVYLIASNLRMEPEERQELLELDSVRDKLLKLNAFMSRELDLLELGKKIQSEVQEEVARTQREYYLREQLKAIQRELGETSEQEAEINELRAKIEESGMPEEARREALRELDRLSKLPPAAAEYGVIRTYLDWLTSLPWNRSTEGEIDIARARQILDEDHYDLEKIKERILEYLAVRRLRKERGEDAAEPSREPILCFVGPPGVGKTSLAQSIARALGREFTRMSLGGVRDEAEIRGHRRTYIGAMPGRIIQAIRRAGTNDPVFVLDEIDKVGADWRGDPSSALLEVLDPEQNHSFRDHYLDVPFDLSKVMFIATANVLDTIPPALRDRMEVLSLSGYTDEEKLQIARRYLIPKQFRRHVLNPEEFDFTDEAILEIIQHYTREAGVRNLEREIASVARKLATRLAEGQEVPRTITPEEIREFLGKRRFYYEELSERTSQPGVAIGVGVSPVGGDIMFIEATRMPGKGQLIITGQLGEVMRESAQAALSLVRSRAEAYGIEPDFLKDSDIHIHVPAGSTPKDGPSAGITLVTALVSLLTGIPVRDEVAMTGEITLRGQVLPVGGIKEKALAAQRAGIKVFILPKRNELDLDDLPPVLKENMRFVLVENIDQVLAEAMPEEFRRRIEEVAQDVRDGRAAVESIAAASEQR</sequence>
<dbReference type="SUPFAM" id="SSF52540">
    <property type="entry name" value="P-loop containing nucleoside triphosphate hydrolases"/>
    <property type="match status" value="1"/>
</dbReference>
<dbReference type="CDD" id="cd19500">
    <property type="entry name" value="RecA-like_Lon"/>
    <property type="match status" value="1"/>
</dbReference>
<evidence type="ECO:0000259" key="16">
    <source>
        <dbReference type="PROSITE" id="PS51786"/>
    </source>
</evidence>
<comment type="caution">
    <text evidence="18">The sequence shown here is derived from an EMBL/GenBank/DDBJ whole genome shotgun (WGS) entry which is preliminary data.</text>
</comment>
<dbReference type="InterPro" id="IPR008269">
    <property type="entry name" value="Lon_proteolytic"/>
</dbReference>
<dbReference type="InterPro" id="IPR003959">
    <property type="entry name" value="ATPase_AAA_core"/>
</dbReference>
<dbReference type="InterPro" id="IPR027543">
    <property type="entry name" value="Lon_bac"/>
</dbReference>
<dbReference type="GO" id="GO:0006515">
    <property type="term" value="P:protein quality control for misfolded or incompletely synthesized proteins"/>
    <property type="evidence" value="ECO:0007669"/>
    <property type="project" value="UniProtKB-UniRule"/>
</dbReference>
<dbReference type="Proteomes" id="UP001165306">
    <property type="component" value="Unassembled WGS sequence"/>
</dbReference>
<comment type="similarity">
    <text evidence="9 10 13 14">Belongs to the peptidase S16 family.</text>
</comment>
<evidence type="ECO:0000256" key="5">
    <source>
        <dbReference type="ARBA" id="ARBA00022801"/>
    </source>
</evidence>
<keyword evidence="6 9" id="KW-0720">Serine protease</keyword>
<keyword evidence="3 9" id="KW-0645">Protease</keyword>
<dbReference type="SUPFAM" id="SSF54211">
    <property type="entry name" value="Ribosomal protein S5 domain 2-like"/>
    <property type="match status" value="1"/>
</dbReference>
<dbReference type="InterPro" id="IPR054594">
    <property type="entry name" value="Lon_lid"/>
</dbReference>
<keyword evidence="19" id="KW-1185">Reference proteome</keyword>
<dbReference type="Pfam" id="PF02190">
    <property type="entry name" value="LON_substr_bdg"/>
    <property type="match status" value="1"/>
</dbReference>
<evidence type="ECO:0000259" key="17">
    <source>
        <dbReference type="PROSITE" id="PS51787"/>
    </source>
</evidence>
<dbReference type="PROSITE" id="PS51786">
    <property type="entry name" value="LON_PROTEOLYTIC"/>
    <property type="match status" value="1"/>
</dbReference>
<comment type="induction">
    <text evidence="9">By heat shock.</text>
</comment>
<dbReference type="EMBL" id="JAMSLR010000004">
    <property type="protein sequence ID" value="MCM8749193.1"/>
    <property type="molecule type" value="Genomic_DNA"/>
</dbReference>
<dbReference type="GO" id="GO:0005737">
    <property type="term" value="C:cytoplasm"/>
    <property type="evidence" value="ECO:0007669"/>
    <property type="project" value="UniProtKB-SubCell"/>
</dbReference>
<feature type="region of interest" description="Disordered" evidence="15">
    <location>
        <begin position="1"/>
        <end position="28"/>
    </location>
</feature>
<dbReference type="RefSeq" id="WP_284056973.1">
    <property type="nucleotide sequence ID" value="NZ_JAMSLR010000004.1"/>
</dbReference>
<evidence type="ECO:0000256" key="12">
    <source>
        <dbReference type="PIRSR" id="PIRSR001174-2"/>
    </source>
</evidence>
<dbReference type="InterPro" id="IPR020568">
    <property type="entry name" value="Ribosomal_Su5_D2-typ_SF"/>
</dbReference>
<dbReference type="InterPro" id="IPR003111">
    <property type="entry name" value="Lon_prtase_N"/>
</dbReference>
<dbReference type="InterPro" id="IPR046336">
    <property type="entry name" value="Lon_prtase_N_sf"/>
</dbReference>
<comment type="catalytic activity">
    <reaction evidence="9 10 13">
        <text>Hydrolysis of proteins in presence of ATP.</text>
        <dbReference type="EC" id="3.4.21.53"/>
    </reaction>
</comment>
<name>A0AA42BCW6_9BACT</name>
<dbReference type="GO" id="GO:0043565">
    <property type="term" value="F:sequence-specific DNA binding"/>
    <property type="evidence" value="ECO:0007669"/>
    <property type="project" value="UniProtKB-UniRule"/>
</dbReference>
<gene>
    <name evidence="9 18" type="primary">lon</name>
    <name evidence="18" type="ORF">NET02_08555</name>
</gene>
<dbReference type="FunFam" id="3.40.50.300:FF:000382">
    <property type="entry name" value="Lon protease homolog 2, peroxisomal"/>
    <property type="match status" value="1"/>
</dbReference>
<comment type="subunit">
    <text evidence="9 10">Homohexamer. Organized in a ring with a central cavity.</text>
</comment>
<feature type="active site" evidence="9 11">
    <location>
        <position position="750"/>
    </location>
</feature>